<name>A0ABS1KXW3_9BACT</name>
<feature type="signal peptide" evidence="1">
    <location>
        <begin position="1"/>
        <end position="19"/>
    </location>
</feature>
<evidence type="ECO:0000313" key="3">
    <source>
        <dbReference type="Proteomes" id="UP000613030"/>
    </source>
</evidence>
<proteinExistence type="predicted"/>
<organism evidence="2 3">
    <name type="scientific">Chryseolinea lacunae</name>
    <dbReference type="NCBI Taxonomy" id="2801331"/>
    <lineage>
        <taxon>Bacteria</taxon>
        <taxon>Pseudomonadati</taxon>
        <taxon>Bacteroidota</taxon>
        <taxon>Cytophagia</taxon>
        <taxon>Cytophagales</taxon>
        <taxon>Fulvivirgaceae</taxon>
        <taxon>Chryseolinea</taxon>
    </lineage>
</organism>
<gene>
    <name evidence="2" type="ORF">JI741_23910</name>
</gene>
<keyword evidence="3" id="KW-1185">Reference proteome</keyword>
<evidence type="ECO:0008006" key="4">
    <source>
        <dbReference type="Google" id="ProtNLM"/>
    </source>
</evidence>
<evidence type="ECO:0000256" key="1">
    <source>
        <dbReference type="SAM" id="SignalP"/>
    </source>
</evidence>
<feature type="chain" id="PRO_5045322763" description="Cytochrome c domain-containing protein" evidence="1">
    <location>
        <begin position="20"/>
        <end position="124"/>
    </location>
</feature>
<dbReference type="EMBL" id="JAERRB010000010">
    <property type="protein sequence ID" value="MBL0744299.1"/>
    <property type="molecule type" value="Genomic_DNA"/>
</dbReference>
<dbReference type="Proteomes" id="UP000613030">
    <property type="component" value="Unassembled WGS sequence"/>
</dbReference>
<keyword evidence="1" id="KW-0732">Signal</keyword>
<dbReference type="RefSeq" id="WP_202013955.1">
    <property type="nucleotide sequence ID" value="NZ_JAERRB010000010.1"/>
</dbReference>
<reference evidence="2 3" key="1">
    <citation type="submission" date="2021-01" db="EMBL/GenBank/DDBJ databases">
        <title>Chryseolinea sp. Jin1 Genome sequencing and assembly.</title>
        <authorList>
            <person name="Kim I."/>
        </authorList>
    </citation>
    <scope>NUCLEOTIDE SEQUENCE [LARGE SCALE GENOMIC DNA]</scope>
    <source>
        <strain evidence="2 3">Jin1</strain>
    </source>
</reference>
<protein>
    <recommendedName>
        <fullName evidence="4">Cytochrome c domain-containing protein</fullName>
    </recommendedName>
</protein>
<evidence type="ECO:0000313" key="2">
    <source>
        <dbReference type="EMBL" id="MBL0744299.1"/>
    </source>
</evidence>
<accession>A0ABS1KXW3</accession>
<sequence length="124" mass="13112">MKTRVVSFGVLAFVVVLLAQCVNHSAPEGLFNCQTSAEVSFATDVQPILQSSCAITGDGGCHDGGNGASRDWRVFSNVQSHALQIKDRVTRPAGASGHMPKIGTITDAQIRTLVCWVEQGAKAN</sequence>
<comment type="caution">
    <text evidence="2">The sequence shown here is derived from an EMBL/GenBank/DDBJ whole genome shotgun (WGS) entry which is preliminary data.</text>
</comment>